<dbReference type="SUPFAM" id="SSF50978">
    <property type="entry name" value="WD40 repeat-like"/>
    <property type="match status" value="1"/>
</dbReference>
<feature type="region of interest" description="Disordered" evidence="6">
    <location>
        <begin position="41"/>
        <end position="73"/>
    </location>
</feature>
<dbReference type="InterPro" id="IPR036322">
    <property type="entry name" value="WD40_repeat_dom_sf"/>
</dbReference>
<dbReference type="InterPro" id="IPR051179">
    <property type="entry name" value="WD_repeat_multifunction"/>
</dbReference>
<keyword evidence="1 5" id="KW-0853">WD repeat</keyword>
<keyword evidence="3" id="KW-0647">Proteasome</keyword>
<name>A0AAD5Q2H2_PYTIN</name>
<evidence type="ECO:0008006" key="9">
    <source>
        <dbReference type="Google" id="ProtNLM"/>
    </source>
</evidence>
<evidence type="ECO:0000256" key="6">
    <source>
        <dbReference type="SAM" id="MobiDB-lite"/>
    </source>
</evidence>
<sequence>MKQLYMEIQPDWAAADASAEQIDEPSTCWVRLYDRGVDHERTETTRAPQQFQLSLASASPGGEPGETQSESNGHLVTVAERGRDWIEVLVARPTSRDEVLRTVFQAPRVTVDVLDPRGSAQSVPRPQRAKRPPLNTVDVSCDESLVVVGAADGACRLWDPTQKAALGGLEGHVMDVTRARFFPSGKVVLTASLDMTLRIWGTERRQCAAVLKGHVGGVQDVEIVGRGRNVLSCASDGAVHLWCCADQQIVAKWTTETRSAVHSIALLNESPLVSSRAEAHNNQAENEFETAGTLLFAGLDDGSVLGIDVRAREQVMTIDGRAAIFACKADQERGIPLLVTGTEDGIVSVWDVRQISSPLHALSRSTSAIHRIVIPHDDRHSVWTAHGDGVCSNWRHLLTPSNVSPFVSTELTGPEYDPVRDIAVARRSGRLFSACRDGLVREYIPHFMA</sequence>
<evidence type="ECO:0000256" key="2">
    <source>
        <dbReference type="ARBA" id="ARBA00022737"/>
    </source>
</evidence>
<dbReference type="Proteomes" id="UP001209570">
    <property type="component" value="Unassembled WGS sequence"/>
</dbReference>
<evidence type="ECO:0000313" key="8">
    <source>
        <dbReference type="Proteomes" id="UP001209570"/>
    </source>
</evidence>
<dbReference type="Pfam" id="PF00400">
    <property type="entry name" value="WD40"/>
    <property type="match status" value="3"/>
</dbReference>
<evidence type="ECO:0000256" key="1">
    <source>
        <dbReference type="ARBA" id="ARBA00022574"/>
    </source>
</evidence>
<keyword evidence="2" id="KW-0677">Repeat</keyword>
<dbReference type="GO" id="GO:0000502">
    <property type="term" value="C:proteasome complex"/>
    <property type="evidence" value="ECO:0007669"/>
    <property type="project" value="UniProtKB-KW"/>
</dbReference>
<proteinExistence type="inferred from homology"/>
<organism evidence="7 8">
    <name type="scientific">Pythium insidiosum</name>
    <name type="common">Pythiosis disease agent</name>
    <dbReference type="NCBI Taxonomy" id="114742"/>
    <lineage>
        <taxon>Eukaryota</taxon>
        <taxon>Sar</taxon>
        <taxon>Stramenopiles</taxon>
        <taxon>Oomycota</taxon>
        <taxon>Peronosporomycetes</taxon>
        <taxon>Pythiales</taxon>
        <taxon>Pythiaceae</taxon>
        <taxon>Pythium</taxon>
    </lineage>
</organism>
<comment type="caution">
    <text evidence="7">The sequence shown here is derived from an EMBL/GenBank/DDBJ whole genome shotgun (WGS) entry which is preliminary data.</text>
</comment>
<evidence type="ECO:0000256" key="5">
    <source>
        <dbReference type="PROSITE-ProRule" id="PRU00221"/>
    </source>
</evidence>
<dbReference type="PANTHER" id="PTHR19857">
    <property type="entry name" value="MITOCHONDRIAL DIVISION PROTEIN 1-RELATED"/>
    <property type="match status" value="1"/>
</dbReference>
<protein>
    <recommendedName>
        <fullName evidence="9">Proteasomal ATPase-associated factor 1</fullName>
    </recommendedName>
</protein>
<reference evidence="7" key="1">
    <citation type="submission" date="2021-12" db="EMBL/GenBank/DDBJ databases">
        <title>Prjna785345.</title>
        <authorList>
            <person name="Rujirawat T."/>
            <person name="Krajaejun T."/>
        </authorList>
    </citation>
    <scope>NUCLEOTIDE SEQUENCE</scope>
    <source>
        <strain evidence="7">Pi057C3</strain>
    </source>
</reference>
<dbReference type="SMART" id="SM00320">
    <property type="entry name" value="WD40"/>
    <property type="match status" value="6"/>
</dbReference>
<comment type="similarity">
    <text evidence="4">Belongs to the WD repeat PAAF1/RPN14 family.</text>
</comment>
<dbReference type="PANTHER" id="PTHR19857:SF19">
    <property type="entry name" value="26S PROTEASOME REGULATORY SUBUNIT RPN14"/>
    <property type="match status" value="1"/>
</dbReference>
<dbReference type="InterPro" id="IPR015943">
    <property type="entry name" value="WD40/YVTN_repeat-like_dom_sf"/>
</dbReference>
<dbReference type="PROSITE" id="PS50082">
    <property type="entry name" value="WD_REPEATS_2"/>
    <property type="match status" value="3"/>
</dbReference>
<dbReference type="InterPro" id="IPR001680">
    <property type="entry name" value="WD40_rpt"/>
</dbReference>
<evidence type="ECO:0000256" key="4">
    <source>
        <dbReference type="ARBA" id="ARBA00038321"/>
    </source>
</evidence>
<dbReference type="Gene3D" id="2.130.10.10">
    <property type="entry name" value="YVTN repeat-like/Quinoprotein amine dehydrogenase"/>
    <property type="match status" value="2"/>
</dbReference>
<feature type="compositionally biased region" description="Polar residues" evidence="6">
    <location>
        <begin position="45"/>
        <end position="57"/>
    </location>
</feature>
<feature type="repeat" description="WD" evidence="5">
    <location>
        <begin position="169"/>
        <end position="210"/>
    </location>
</feature>
<evidence type="ECO:0000256" key="3">
    <source>
        <dbReference type="ARBA" id="ARBA00022942"/>
    </source>
</evidence>
<feature type="repeat" description="WD" evidence="5">
    <location>
        <begin position="337"/>
        <end position="353"/>
    </location>
</feature>
<evidence type="ECO:0000313" key="7">
    <source>
        <dbReference type="EMBL" id="KAJ0393270.1"/>
    </source>
</evidence>
<feature type="repeat" description="WD" evidence="5">
    <location>
        <begin position="211"/>
        <end position="242"/>
    </location>
</feature>
<gene>
    <name evidence="7" type="ORF">P43SY_001089</name>
</gene>
<feature type="region of interest" description="Disordered" evidence="6">
    <location>
        <begin position="116"/>
        <end position="135"/>
    </location>
</feature>
<dbReference type="AlphaFoldDB" id="A0AAD5Q2H2"/>
<dbReference type="EMBL" id="JAKCXM010000511">
    <property type="protein sequence ID" value="KAJ0393270.1"/>
    <property type="molecule type" value="Genomic_DNA"/>
</dbReference>
<keyword evidence="8" id="KW-1185">Reference proteome</keyword>
<accession>A0AAD5Q2H2</accession>
<dbReference type="PROSITE" id="PS50294">
    <property type="entry name" value="WD_REPEATS_REGION"/>
    <property type="match status" value="1"/>
</dbReference>